<proteinExistence type="predicted"/>
<dbReference type="AlphaFoldDB" id="A0A395V5E2"/>
<gene>
    <name evidence="2" type="ORF">DWX93_11815</name>
</gene>
<dbReference type="RefSeq" id="WP_118097788.1">
    <property type="nucleotide sequence ID" value="NZ_QRVL01000010.1"/>
</dbReference>
<name>A0A395V5E2_9FIRM</name>
<accession>A0A395V5E2</accession>
<feature type="compositionally biased region" description="Low complexity" evidence="1">
    <location>
        <begin position="185"/>
        <end position="202"/>
    </location>
</feature>
<evidence type="ECO:0000313" key="3">
    <source>
        <dbReference type="Proteomes" id="UP000266172"/>
    </source>
</evidence>
<evidence type="ECO:0000256" key="1">
    <source>
        <dbReference type="SAM" id="MobiDB-lite"/>
    </source>
</evidence>
<dbReference type="Proteomes" id="UP000266172">
    <property type="component" value="Unassembled WGS sequence"/>
</dbReference>
<dbReference type="EMBL" id="QRVL01000010">
    <property type="protein sequence ID" value="RGS38906.1"/>
    <property type="molecule type" value="Genomic_DNA"/>
</dbReference>
<protein>
    <recommendedName>
        <fullName evidence="4">Flagellar hook-associated protein 2 C-terminal domain-containing protein</fullName>
    </recommendedName>
</protein>
<organism evidence="2 3">
    <name type="scientific">Roseburia hominis</name>
    <dbReference type="NCBI Taxonomy" id="301301"/>
    <lineage>
        <taxon>Bacteria</taxon>
        <taxon>Bacillati</taxon>
        <taxon>Bacillota</taxon>
        <taxon>Clostridia</taxon>
        <taxon>Lachnospirales</taxon>
        <taxon>Lachnospiraceae</taxon>
        <taxon>Roseburia</taxon>
    </lineage>
</organism>
<evidence type="ECO:0000313" key="2">
    <source>
        <dbReference type="EMBL" id="RGS38906.1"/>
    </source>
</evidence>
<sequence length="239" mass="25783">MSNTAYIGSGTTLSSKYYLRSFYRSNREAGTSSKRREFSGNQLALADGRALRQAVRRLTSSDFSDDQDANTRNSVLAYIQTYNNMLSSAGSSSDRTLERSAKQLKNITSEYSSELDKIGITINDDGTLTSRTTLFESADLSKFKELFSADAAYMQRTSTYAKRFASRGEALVASDNNRLMQKKNAAATGSSAADGTTTSGATESPDDATATTAAQIVSQSLDLDTLLNTGIGKNINIIL</sequence>
<reference evidence="2 3" key="1">
    <citation type="submission" date="2018-08" db="EMBL/GenBank/DDBJ databases">
        <title>A genome reference for cultivated species of the human gut microbiota.</title>
        <authorList>
            <person name="Zou Y."/>
            <person name="Xue W."/>
            <person name="Luo G."/>
        </authorList>
    </citation>
    <scope>NUCLEOTIDE SEQUENCE [LARGE SCALE GENOMIC DNA]</scope>
    <source>
        <strain evidence="2 3">AF22-12AC</strain>
    </source>
</reference>
<feature type="region of interest" description="Disordered" evidence="1">
    <location>
        <begin position="182"/>
        <end position="207"/>
    </location>
</feature>
<evidence type="ECO:0008006" key="4">
    <source>
        <dbReference type="Google" id="ProtNLM"/>
    </source>
</evidence>
<comment type="caution">
    <text evidence="2">The sequence shown here is derived from an EMBL/GenBank/DDBJ whole genome shotgun (WGS) entry which is preliminary data.</text>
</comment>